<dbReference type="EMBL" id="LR738855">
    <property type="protein sequence ID" value="VZH86030.1"/>
    <property type="molecule type" value="Genomic_DNA"/>
</dbReference>
<dbReference type="Pfam" id="PF01063">
    <property type="entry name" value="Aminotran_4"/>
    <property type="match status" value="1"/>
</dbReference>
<dbReference type="KEGG" id="crf:FRC0190_01967"/>
<dbReference type="NCBIfam" id="NF005886">
    <property type="entry name" value="PRK07849.1-1"/>
    <property type="match status" value="1"/>
</dbReference>
<dbReference type="InterPro" id="IPR036038">
    <property type="entry name" value="Aminotransferase-like"/>
</dbReference>
<evidence type="ECO:0000256" key="1">
    <source>
        <dbReference type="ARBA" id="ARBA00009320"/>
    </source>
</evidence>
<dbReference type="InterPro" id="IPR043131">
    <property type="entry name" value="BCAT-like_N"/>
</dbReference>
<protein>
    <submittedName>
        <fullName evidence="2">Aminodeoxychorismate lyase</fullName>
    </submittedName>
</protein>
<dbReference type="Gene3D" id="3.30.470.10">
    <property type="match status" value="1"/>
</dbReference>
<dbReference type="GO" id="GO:0005829">
    <property type="term" value="C:cytosol"/>
    <property type="evidence" value="ECO:0007669"/>
    <property type="project" value="TreeGrafter"/>
</dbReference>
<reference evidence="2 3" key="1">
    <citation type="submission" date="2019-11" db="EMBL/GenBank/DDBJ databases">
        <authorList>
            <person name="Brisse S."/>
        </authorList>
    </citation>
    <scope>NUCLEOTIDE SEQUENCE [LARGE SCALE GENOMIC DNA]</scope>
    <source>
        <strain evidence="2">FRC0190</strain>
    </source>
</reference>
<dbReference type="PANTHER" id="PTHR42743">
    <property type="entry name" value="AMINO-ACID AMINOTRANSFERASE"/>
    <property type="match status" value="1"/>
</dbReference>
<accession>A0A6I8MIL4</accession>
<keyword evidence="2" id="KW-0456">Lyase</keyword>
<dbReference type="SUPFAM" id="SSF56752">
    <property type="entry name" value="D-aminoacid aminotransferase-like PLP-dependent enzymes"/>
    <property type="match status" value="1"/>
</dbReference>
<sequence length="301" mass="33791">MKYMATDTSSPKHEPIIIAVEPYGGSVRDHSPLLPLVYWDDAAVTRGDGVFETILFRHGRACNLERHAQRFRDSAALLDLPEPRLDHWLHATSMAVEKWFQRSERDAKCVWTYTRGRASTGHPSAWLTITAVPDSIFEQREKGVRVMTTPRGYHIDTSNAVPWVVIGAKTLNYASNMAALRWAKKEGFDDVIFIEESRILEGATSTVVTFRGNKIRSPFPGGDVLPGTTQAALFDHATAQGWNCKLKDMDEVYLTEKADSVWLISSVRGATRVRRINDTKLPRPDNESEIRELIEAALTAP</sequence>
<dbReference type="InterPro" id="IPR050571">
    <property type="entry name" value="Class-IV_PLP-Dep_Aminotrnsfr"/>
</dbReference>
<evidence type="ECO:0000313" key="2">
    <source>
        <dbReference type="EMBL" id="VZH86030.1"/>
    </source>
</evidence>
<gene>
    <name evidence="2" type="ORF">FRC0190_01967</name>
</gene>
<organism evidence="2 3">
    <name type="scientific">Corynebacterium rouxii</name>
    <dbReference type="NCBI Taxonomy" id="2719119"/>
    <lineage>
        <taxon>Bacteria</taxon>
        <taxon>Bacillati</taxon>
        <taxon>Actinomycetota</taxon>
        <taxon>Actinomycetes</taxon>
        <taxon>Mycobacteriales</taxon>
        <taxon>Corynebacteriaceae</taxon>
        <taxon>Corynebacterium</taxon>
    </lineage>
</organism>
<dbReference type="GO" id="GO:0016829">
    <property type="term" value="F:lyase activity"/>
    <property type="evidence" value="ECO:0007669"/>
    <property type="project" value="UniProtKB-KW"/>
</dbReference>
<dbReference type="Proteomes" id="UP000423525">
    <property type="component" value="Chromosome"/>
</dbReference>
<evidence type="ECO:0000313" key="3">
    <source>
        <dbReference type="Proteomes" id="UP000423525"/>
    </source>
</evidence>
<name>A0A6I8MIL4_9CORY</name>
<dbReference type="GO" id="GO:0046394">
    <property type="term" value="P:carboxylic acid biosynthetic process"/>
    <property type="evidence" value="ECO:0007669"/>
    <property type="project" value="UniProtKB-ARBA"/>
</dbReference>
<dbReference type="InterPro" id="IPR001544">
    <property type="entry name" value="Aminotrans_IV"/>
</dbReference>
<dbReference type="AlphaFoldDB" id="A0A6I8MIL4"/>
<dbReference type="PANTHER" id="PTHR42743:SF11">
    <property type="entry name" value="AMINODEOXYCHORISMATE LYASE"/>
    <property type="match status" value="1"/>
</dbReference>
<comment type="similarity">
    <text evidence="1">Belongs to the class-IV pyridoxal-phosphate-dependent aminotransferase family.</text>
</comment>
<dbReference type="InterPro" id="IPR043132">
    <property type="entry name" value="BCAT-like_C"/>
</dbReference>
<proteinExistence type="inferred from homology"/>
<dbReference type="Gene3D" id="3.20.10.10">
    <property type="entry name" value="D-amino Acid Aminotransferase, subunit A, domain 2"/>
    <property type="match status" value="1"/>
</dbReference>